<dbReference type="AlphaFoldDB" id="A0A5K7XG40"/>
<dbReference type="PRINTS" id="PR00598">
    <property type="entry name" value="HTHMARR"/>
</dbReference>
<gene>
    <name evidence="3" type="ORF">PLANPX_3463</name>
</gene>
<name>A0A5K7XG40_9BACT</name>
<feature type="domain" description="HTH marR-type" evidence="2">
    <location>
        <begin position="30"/>
        <end position="158"/>
    </location>
</feature>
<dbReference type="GO" id="GO:0006950">
    <property type="term" value="P:response to stress"/>
    <property type="evidence" value="ECO:0007669"/>
    <property type="project" value="TreeGrafter"/>
</dbReference>
<accession>A0A5K7XG40</accession>
<evidence type="ECO:0000313" key="3">
    <source>
        <dbReference type="EMBL" id="BBO33851.1"/>
    </source>
</evidence>
<dbReference type="InterPro" id="IPR000835">
    <property type="entry name" value="HTH_MarR-typ"/>
</dbReference>
<evidence type="ECO:0000256" key="1">
    <source>
        <dbReference type="SAM" id="MobiDB-lite"/>
    </source>
</evidence>
<feature type="compositionally biased region" description="Low complexity" evidence="1">
    <location>
        <begin position="1"/>
        <end position="25"/>
    </location>
</feature>
<dbReference type="GO" id="GO:0003700">
    <property type="term" value="F:DNA-binding transcription factor activity"/>
    <property type="evidence" value="ECO:0007669"/>
    <property type="project" value="InterPro"/>
</dbReference>
<dbReference type="RefSeq" id="WP_152099539.1">
    <property type="nucleotide sequence ID" value="NZ_AP021861.1"/>
</dbReference>
<organism evidence="3 4">
    <name type="scientific">Lacipirellula parvula</name>
    <dbReference type="NCBI Taxonomy" id="2650471"/>
    <lineage>
        <taxon>Bacteria</taxon>
        <taxon>Pseudomonadati</taxon>
        <taxon>Planctomycetota</taxon>
        <taxon>Planctomycetia</taxon>
        <taxon>Pirellulales</taxon>
        <taxon>Lacipirellulaceae</taxon>
        <taxon>Lacipirellula</taxon>
    </lineage>
</organism>
<evidence type="ECO:0000259" key="2">
    <source>
        <dbReference type="PROSITE" id="PS50995"/>
    </source>
</evidence>
<dbReference type="PANTHER" id="PTHR33164">
    <property type="entry name" value="TRANSCRIPTIONAL REGULATOR, MARR FAMILY"/>
    <property type="match status" value="1"/>
</dbReference>
<dbReference type="SMART" id="SM00347">
    <property type="entry name" value="HTH_MARR"/>
    <property type="match status" value="1"/>
</dbReference>
<dbReference type="KEGG" id="lpav:PLANPX_3463"/>
<keyword evidence="4" id="KW-1185">Reference proteome</keyword>
<dbReference type="PANTHER" id="PTHR33164:SF43">
    <property type="entry name" value="HTH-TYPE TRANSCRIPTIONAL REPRESSOR YETL"/>
    <property type="match status" value="1"/>
</dbReference>
<reference evidence="4" key="1">
    <citation type="submission" date="2019-10" db="EMBL/GenBank/DDBJ databases">
        <title>Lacipirellula parvula gen. nov., sp. nov., representing a lineage of planctomycetes widespread in freshwater anoxic habitats, and description of the family Lacipirellulaceae.</title>
        <authorList>
            <person name="Dedysh S.N."/>
            <person name="Kulichevskaya I.S."/>
            <person name="Beletsky A.V."/>
            <person name="Rakitin A.L."/>
            <person name="Mardanov A.V."/>
            <person name="Ivanova A.A."/>
            <person name="Saltykova V.X."/>
            <person name="Rijpstra W.I.C."/>
            <person name="Sinninghe Damste J.S."/>
            <person name="Ravin N.V."/>
        </authorList>
    </citation>
    <scope>NUCLEOTIDE SEQUENCE [LARGE SCALE GENOMIC DNA]</scope>
    <source>
        <strain evidence="4">PX69</strain>
    </source>
</reference>
<dbReference type="InterPro" id="IPR036390">
    <property type="entry name" value="WH_DNA-bd_sf"/>
</dbReference>
<protein>
    <recommendedName>
        <fullName evidence="2">HTH marR-type domain-containing protein</fullName>
    </recommendedName>
</protein>
<dbReference type="InterPro" id="IPR036388">
    <property type="entry name" value="WH-like_DNA-bd_sf"/>
</dbReference>
<dbReference type="SUPFAM" id="SSF46785">
    <property type="entry name" value="Winged helix' DNA-binding domain"/>
    <property type="match status" value="1"/>
</dbReference>
<dbReference type="Proteomes" id="UP000326837">
    <property type="component" value="Chromosome"/>
</dbReference>
<sequence length="165" mass="17964">MKHTTAVAARPPARRVPAAKPRGAASSPEVSEADALLMSVVRDLLYVEDRTSDLPLRQLHVCTTLYAGPLSMSQLSRKLGVSLSAMTQIADRLEAAGLVARQASEPDRRVRCLVLTPRGRRALQTREKVRHERLAAAFATLDATARKQLLAGLRLFQQACTAIAE</sequence>
<feature type="region of interest" description="Disordered" evidence="1">
    <location>
        <begin position="1"/>
        <end position="28"/>
    </location>
</feature>
<dbReference type="EMBL" id="AP021861">
    <property type="protein sequence ID" value="BBO33851.1"/>
    <property type="molecule type" value="Genomic_DNA"/>
</dbReference>
<dbReference type="Gene3D" id="1.10.10.10">
    <property type="entry name" value="Winged helix-like DNA-binding domain superfamily/Winged helix DNA-binding domain"/>
    <property type="match status" value="1"/>
</dbReference>
<dbReference type="Pfam" id="PF12802">
    <property type="entry name" value="MarR_2"/>
    <property type="match status" value="1"/>
</dbReference>
<evidence type="ECO:0000313" key="4">
    <source>
        <dbReference type="Proteomes" id="UP000326837"/>
    </source>
</evidence>
<dbReference type="PROSITE" id="PS50995">
    <property type="entry name" value="HTH_MARR_2"/>
    <property type="match status" value="1"/>
</dbReference>
<proteinExistence type="predicted"/>
<dbReference type="InterPro" id="IPR039422">
    <property type="entry name" value="MarR/SlyA-like"/>
</dbReference>